<accession>A0ABR6Y5L4</accession>
<dbReference type="EMBL" id="JACOME010000004">
    <property type="protein sequence ID" value="MBC3847520.1"/>
    <property type="molecule type" value="Genomic_DNA"/>
</dbReference>
<feature type="signal peptide" evidence="1">
    <location>
        <begin position="1"/>
        <end position="23"/>
    </location>
</feature>
<keyword evidence="1" id="KW-0732">Signal</keyword>
<evidence type="ECO:0000313" key="2">
    <source>
        <dbReference type="EMBL" id="MBC3847520.1"/>
    </source>
</evidence>
<name>A0ABR6Y5L4_9FLAO</name>
<feature type="chain" id="PRO_5045714571" description="LTXXQ motif family protein" evidence="1">
    <location>
        <begin position="24"/>
        <end position="113"/>
    </location>
</feature>
<evidence type="ECO:0000256" key="1">
    <source>
        <dbReference type="SAM" id="SignalP"/>
    </source>
</evidence>
<gene>
    <name evidence="2" type="ORF">H6H04_14075</name>
</gene>
<protein>
    <recommendedName>
        <fullName evidence="4">LTXXQ motif family protein</fullName>
    </recommendedName>
</protein>
<keyword evidence="3" id="KW-1185">Reference proteome</keyword>
<dbReference type="RefSeq" id="WP_186846632.1">
    <property type="nucleotide sequence ID" value="NZ_JACOME010000004.1"/>
</dbReference>
<evidence type="ECO:0008006" key="4">
    <source>
        <dbReference type="Google" id="ProtNLM"/>
    </source>
</evidence>
<comment type="caution">
    <text evidence="2">The sequence shown here is derived from an EMBL/GenBank/DDBJ whole genome shotgun (WGS) entry which is preliminary data.</text>
</comment>
<evidence type="ECO:0000313" key="3">
    <source>
        <dbReference type="Proteomes" id="UP000607435"/>
    </source>
</evidence>
<organism evidence="2 3">
    <name type="scientific">Winogradskyella echinorum</name>
    <dbReference type="NCBI Taxonomy" id="538189"/>
    <lineage>
        <taxon>Bacteria</taxon>
        <taxon>Pseudomonadati</taxon>
        <taxon>Bacteroidota</taxon>
        <taxon>Flavobacteriia</taxon>
        <taxon>Flavobacteriales</taxon>
        <taxon>Flavobacteriaceae</taxon>
        <taxon>Winogradskyella</taxon>
    </lineage>
</organism>
<proteinExistence type="predicted"/>
<reference evidence="2 3" key="1">
    <citation type="submission" date="2020-08" db="EMBL/GenBank/DDBJ databases">
        <title>Winogradskyella ouciana sp. nov., isolated from the hadal seawater of the Mariana Trench.</title>
        <authorList>
            <person name="He X."/>
        </authorList>
    </citation>
    <scope>NUCLEOTIDE SEQUENCE [LARGE SCALE GENOMIC DNA]</scope>
    <source>
        <strain evidence="2 3">KCTC 22026</strain>
    </source>
</reference>
<dbReference type="Proteomes" id="UP000607435">
    <property type="component" value="Unassembled WGS sequence"/>
</dbReference>
<sequence length="113" mass="13074">MKKVITLCLFAFVMILGTESIMAQNSKLENRVEVNTEASEKTEALRKHIKFTNDQRDQIYNALKVYGQAKASIKGKPSTEEEKAKIEKQLDDKVKLILSDEQYERYKAYILEN</sequence>